<dbReference type="InterPro" id="IPR016039">
    <property type="entry name" value="Thiolase-like"/>
</dbReference>
<feature type="active site" description="Proton donor/acceptor" evidence="4">
    <location>
        <position position="97"/>
    </location>
</feature>
<dbReference type="PANTHER" id="PTHR43323:SF2">
    <property type="entry name" value="HYDROXYMETHYLGLUTARYL-COA SYNTHASE"/>
    <property type="match status" value="1"/>
</dbReference>
<organism evidence="6 7">
    <name type="scientific">Methanosarcina siciliae T4/M</name>
    <dbReference type="NCBI Taxonomy" id="1434120"/>
    <lineage>
        <taxon>Archaea</taxon>
        <taxon>Methanobacteriati</taxon>
        <taxon>Methanobacteriota</taxon>
        <taxon>Stenosarchaea group</taxon>
        <taxon>Methanomicrobia</taxon>
        <taxon>Methanosarcinales</taxon>
        <taxon>Methanosarcinaceae</taxon>
        <taxon>Methanosarcina</taxon>
    </lineage>
</organism>
<dbReference type="NCBIfam" id="TIGR00748">
    <property type="entry name" value="HMG_CoA_syn_Arc"/>
    <property type="match status" value="1"/>
</dbReference>
<evidence type="ECO:0000313" key="6">
    <source>
        <dbReference type="EMBL" id="AKB30102.1"/>
    </source>
</evidence>
<evidence type="ECO:0000256" key="3">
    <source>
        <dbReference type="ARBA" id="ARBA00023315"/>
    </source>
</evidence>
<accession>A0A0E3P813</accession>
<dbReference type="NCBIfam" id="NF003274">
    <property type="entry name" value="PRK04262.1"/>
    <property type="match status" value="1"/>
</dbReference>
<proteinExistence type="inferred from homology"/>
<feature type="binding site" evidence="4">
    <location>
        <position position="129"/>
    </location>
    <ligand>
        <name>(3S)-3-hydroxy-3-methylglutaryl-CoA</name>
        <dbReference type="ChEBI" id="CHEBI:43074"/>
    </ligand>
</feature>
<evidence type="ECO:0000256" key="2">
    <source>
        <dbReference type="ARBA" id="ARBA00023229"/>
    </source>
</evidence>
<feature type="active site" description="Proton donor/acceptor" evidence="4">
    <location>
        <position position="253"/>
    </location>
</feature>
<protein>
    <recommendedName>
        <fullName evidence="4">Hydroxymethylglutaryl-CoA synthase</fullName>
        <shortName evidence="4">HMG-CoA synthase</shortName>
        <shortName evidence="4">HMGCS</shortName>
        <ecNumber evidence="4">2.3.3.10</ecNumber>
    </recommendedName>
</protein>
<feature type="binding site" evidence="4">
    <location>
        <position position="258"/>
    </location>
    <ligand>
        <name>CoA</name>
        <dbReference type="ChEBI" id="CHEBI:57287"/>
        <note>ligand shared with acetoacetyl-CoA thiolase</note>
    </ligand>
</feature>
<keyword evidence="1 4" id="KW-0808">Transferase</keyword>
<dbReference type="InterPro" id="IPR013747">
    <property type="entry name" value="ACP_syn_III_C"/>
</dbReference>
<evidence type="ECO:0000256" key="4">
    <source>
        <dbReference type="HAMAP-Rule" id="MF_01409"/>
    </source>
</evidence>
<comment type="subunit">
    <text evidence="4">Interacts with acetoacetyl-CoA thiolase that catalyzes the precedent step in the pathway and with a DUF35 protein. The acetoacetyl-CoA thiolase/HMG-CoA synthase complex channels the intermediate via a fused CoA-binding site, which allows for efficient coupling of the endergonic thiolase reaction with the exergonic HMGCS reaction.</text>
</comment>
<name>A0A0E3P813_9EURY</name>
<dbReference type="EC" id="2.3.3.10" evidence="4"/>
<dbReference type="Pfam" id="PF08541">
    <property type="entry name" value="ACP_syn_III_C"/>
    <property type="match status" value="1"/>
</dbReference>
<dbReference type="CDD" id="cd00827">
    <property type="entry name" value="init_cond_enzymes"/>
    <property type="match status" value="1"/>
</dbReference>
<dbReference type="Proteomes" id="UP000033111">
    <property type="component" value="Chromosome"/>
</dbReference>
<feature type="binding site" evidence="4">
    <location>
        <position position="315"/>
    </location>
    <ligand>
        <name>(3S)-3-hydroxy-3-methylglutaryl-CoA</name>
        <dbReference type="ChEBI" id="CHEBI:43074"/>
    </ligand>
</feature>
<dbReference type="SUPFAM" id="SSF53901">
    <property type="entry name" value="Thiolase-like"/>
    <property type="match status" value="2"/>
</dbReference>
<keyword evidence="2 4" id="KW-0414">Isoprene biosynthesis</keyword>
<comment type="pathway">
    <text evidence="4">Metabolic intermediate biosynthesis; (R)-mevalonate biosynthesis; (R)-mevalonate from acetyl-CoA: step 2/3.</text>
</comment>
<dbReference type="GO" id="GO:0004421">
    <property type="term" value="F:hydroxymethylglutaryl-CoA synthase activity"/>
    <property type="evidence" value="ECO:0007669"/>
    <property type="project" value="UniProtKB-EC"/>
</dbReference>
<keyword evidence="7" id="KW-1185">Reference proteome</keyword>
<feature type="active site" description="Acyl-thioester intermediate" evidence="4">
    <location>
        <position position="129"/>
    </location>
</feature>
<dbReference type="HOGENOM" id="CLU_039592_7_0_2"/>
<evidence type="ECO:0000256" key="1">
    <source>
        <dbReference type="ARBA" id="ARBA00022679"/>
    </source>
</evidence>
<dbReference type="GO" id="GO:0019287">
    <property type="term" value="P:isopentenyl diphosphate biosynthetic process, mevalonate pathway"/>
    <property type="evidence" value="ECO:0007669"/>
    <property type="project" value="UniProtKB-UniRule"/>
</dbReference>
<feature type="binding site" evidence="4">
    <location>
        <position position="218"/>
    </location>
    <ligand>
        <name>CoA</name>
        <dbReference type="ChEBI" id="CHEBI:57287"/>
        <note>ligand shared with acetoacetyl-CoA thiolase</note>
    </ligand>
</feature>
<gene>
    <name evidence="6" type="ORF">MSSIT_3383</name>
</gene>
<comment type="catalytic activity">
    <reaction evidence="4">
        <text>acetoacetyl-CoA + acetyl-CoA + H2O = (3S)-3-hydroxy-3-methylglutaryl-CoA + CoA + H(+)</text>
        <dbReference type="Rhea" id="RHEA:10188"/>
        <dbReference type="ChEBI" id="CHEBI:15377"/>
        <dbReference type="ChEBI" id="CHEBI:15378"/>
        <dbReference type="ChEBI" id="CHEBI:43074"/>
        <dbReference type="ChEBI" id="CHEBI:57286"/>
        <dbReference type="ChEBI" id="CHEBI:57287"/>
        <dbReference type="ChEBI" id="CHEBI:57288"/>
        <dbReference type="EC" id="2.3.3.10"/>
    </reaction>
</comment>
<feature type="binding site" evidence="4">
    <location>
        <position position="46"/>
    </location>
    <ligand>
        <name>(3S)-3-hydroxy-3-methylglutaryl-CoA</name>
        <dbReference type="ChEBI" id="CHEBI:43074"/>
    </ligand>
</feature>
<dbReference type="PATRIC" id="fig|1434120.4.peg.4384"/>
<dbReference type="KEGG" id="msw:MSSIT_3383"/>
<feature type="binding site" evidence="4">
    <location>
        <position position="262"/>
    </location>
    <ligand>
        <name>(3S)-3-hydroxy-3-methylglutaryl-CoA</name>
        <dbReference type="ChEBI" id="CHEBI:43074"/>
    </ligand>
</feature>
<dbReference type="GO" id="GO:0010142">
    <property type="term" value="P:farnesyl diphosphate biosynthetic process, mevalonate pathway"/>
    <property type="evidence" value="ECO:0007669"/>
    <property type="project" value="TreeGrafter"/>
</dbReference>
<feature type="binding site" evidence="4">
    <location>
        <position position="253"/>
    </location>
    <ligand>
        <name>(3S)-3-hydroxy-3-methylglutaryl-CoA</name>
        <dbReference type="ChEBI" id="CHEBI:43074"/>
    </ligand>
</feature>
<sequence length="365" mass="39025">MKTLKLMPKHSKTGEQMTIGIVSYGAYVPRYRIKIEEIARLWGDDAEALRNGLMVYEKSVPDVDEDAATIAVEAARYAMARSGVDTSRIGAVYTGSESHPYAVKPTSTIVAQAIGATPEMTAADFEFACKAGTAAVQACMGLVGSGMIDLGMAIGADVSQGAPSDALEYTAAAGGVACLIGRKESELAAIIEDTYSFTTDTPDFWRREGMPYPEHGGRFTGEPGYFKHVTNGAKGLLEKIGTKPEDYDYAVFHQPNGKFPSKAAKMLGFTKTQITPGLVVPKIGNTYSGSCLMGIAATLDQAKPGDRIFATAFGSGAGADAFSITVTDRIEEIRNRAPTVSEIIKDPVYIDYARYARHKGKIRLA</sequence>
<feature type="binding site" evidence="4">
    <location>
        <position position="220"/>
    </location>
    <ligand>
        <name>(3S)-3-hydroxy-3-methylglutaryl-CoA</name>
        <dbReference type="ChEBI" id="CHEBI:43074"/>
    </ligand>
</feature>
<dbReference type="Gene3D" id="3.40.47.10">
    <property type="match status" value="1"/>
</dbReference>
<reference evidence="6 7" key="1">
    <citation type="submission" date="2014-07" db="EMBL/GenBank/DDBJ databases">
        <title>Methanogenic archaea and the global carbon cycle.</title>
        <authorList>
            <person name="Henriksen J.R."/>
            <person name="Luke J."/>
            <person name="Reinhart S."/>
            <person name="Benedict M.N."/>
            <person name="Youngblut N.D."/>
            <person name="Metcalf M.E."/>
            <person name="Whitaker R.J."/>
            <person name="Metcalf W.W."/>
        </authorList>
    </citation>
    <scope>NUCLEOTIDE SEQUENCE [LARGE SCALE GENOMIC DNA]</scope>
    <source>
        <strain evidence="6 7">T4/M</strain>
    </source>
</reference>
<dbReference type="AlphaFoldDB" id="A0A0E3P813"/>
<dbReference type="InterPro" id="IPR004656">
    <property type="entry name" value="HMG_CoA_Synthase"/>
</dbReference>
<comment type="function">
    <text evidence="4">Catalyzes the condensation of acetyl-CoA with acetoacetyl-CoA to form 3-hydroxy-3-methylglutaryl-CoA (HMG-CoA). Functions in the mevalonate (MVA) pathway leading to isopentenyl diphosphate (IPP), a key precursor for the biosynthesis of isoprenoid compounds that are building blocks of archaeal membrane lipids.</text>
</comment>
<comment type="similarity">
    <text evidence="4">Belongs to the thiolase-like superfamily. Archaeal HMG-CoA synthase family.</text>
</comment>
<dbReference type="EMBL" id="CP009506">
    <property type="protein sequence ID" value="AKB30102.1"/>
    <property type="molecule type" value="Genomic_DNA"/>
</dbReference>
<dbReference type="PANTHER" id="PTHR43323">
    <property type="entry name" value="3-HYDROXY-3-METHYLGLUTARYL COENZYME A SYNTHASE"/>
    <property type="match status" value="1"/>
</dbReference>
<keyword evidence="3 4" id="KW-0012">Acyltransferase</keyword>
<dbReference type="HAMAP" id="MF_01409">
    <property type="entry name" value="HMG_CoA_synth_arch"/>
    <property type="match status" value="1"/>
</dbReference>
<feature type="binding site" evidence="4">
    <location>
        <position position="170"/>
    </location>
    <ligand>
        <name>(3S)-3-hydroxy-3-methylglutaryl-CoA</name>
        <dbReference type="ChEBI" id="CHEBI:43074"/>
    </ligand>
</feature>
<feature type="binding site" evidence="4">
    <location>
        <position position="45"/>
    </location>
    <ligand>
        <name>(3S)-3-hydroxy-3-methylglutaryl-CoA</name>
        <dbReference type="ChEBI" id="CHEBI:43074"/>
    </ligand>
</feature>
<evidence type="ECO:0000259" key="5">
    <source>
        <dbReference type="Pfam" id="PF08541"/>
    </source>
</evidence>
<evidence type="ECO:0000313" key="7">
    <source>
        <dbReference type="Proteomes" id="UP000033111"/>
    </source>
</evidence>
<feature type="domain" description="Beta-ketoacyl-[acyl-carrier-protein] synthase III C-terminal" evidence="5">
    <location>
        <begin position="237"/>
        <end position="321"/>
    </location>
</feature>
<dbReference type="FunFam" id="3.40.47.10:FF:000046">
    <property type="entry name" value="UPF0219 protein M1627_1703"/>
    <property type="match status" value="1"/>
</dbReference>
<dbReference type="GO" id="GO:0003985">
    <property type="term" value="F:acetyl-CoA C-acetyltransferase activity"/>
    <property type="evidence" value="ECO:0007669"/>
    <property type="project" value="UniProtKB-UniRule"/>
</dbReference>
<feature type="binding site" evidence="4">
    <location>
        <position position="285"/>
    </location>
    <ligand>
        <name>(3S)-3-hydroxy-3-methylglutaryl-CoA</name>
        <dbReference type="ChEBI" id="CHEBI:43074"/>
    </ligand>
</feature>